<organism evidence="2 3">
    <name type="scientific">Linum trigynum</name>
    <dbReference type="NCBI Taxonomy" id="586398"/>
    <lineage>
        <taxon>Eukaryota</taxon>
        <taxon>Viridiplantae</taxon>
        <taxon>Streptophyta</taxon>
        <taxon>Embryophyta</taxon>
        <taxon>Tracheophyta</taxon>
        <taxon>Spermatophyta</taxon>
        <taxon>Magnoliopsida</taxon>
        <taxon>eudicotyledons</taxon>
        <taxon>Gunneridae</taxon>
        <taxon>Pentapetalae</taxon>
        <taxon>rosids</taxon>
        <taxon>fabids</taxon>
        <taxon>Malpighiales</taxon>
        <taxon>Linaceae</taxon>
        <taxon>Linum</taxon>
    </lineage>
</organism>
<feature type="signal peptide" evidence="1">
    <location>
        <begin position="1"/>
        <end position="17"/>
    </location>
</feature>
<sequence length="66" mass="7392">MQLLIGLRLSSLLLCYGDVMDSGWRNRNQRLQHRRISEVDGGTRWTGKLLTSGGGGSWRTQEGTES</sequence>
<feature type="chain" id="PRO_5043416011" description="Secreted protein" evidence="1">
    <location>
        <begin position="18"/>
        <end position="66"/>
    </location>
</feature>
<evidence type="ECO:0000256" key="1">
    <source>
        <dbReference type="SAM" id="SignalP"/>
    </source>
</evidence>
<proteinExistence type="predicted"/>
<evidence type="ECO:0008006" key="4">
    <source>
        <dbReference type="Google" id="ProtNLM"/>
    </source>
</evidence>
<name>A0AAV2FGV0_9ROSI</name>
<reference evidence="2 3" key="1">
    <citation type="submission" date="2024-04" db="EMBL/GenBank/DDBJ databases">
        <authorList>
            <person name="Fracassetti M."/>
        </authorList>
    </citation>
    <scope>NUCLEOTIDE SEQUENCE [LARGE SCALE GENOMIC DNA]</scope>
</reference>
<evidence type="ECO:0000313" key="3">
    <source>
        <dbReference type="Proteomes" id="UP001497516"/>
    </source>
</evidence>
<keyword evidence="3" id="KW-1185">Reference proteome</keyword>
<dbReference type="EMBL" id="OZ034819">
    <property type="protein sequence ID" value="CAL1397531.1"/>
    <property type="molecule type" value="Genomic_DNA"/>
</dbReference>
<dbReference type="AlphaFoldDB" id="A0AAV2FGV0"/>
<protein>
    <recommendedName>
        <fullName evidence="4">Secreted protein</fullName>
    </recommendedName>
</protein>
<dbReference type="Proteomes" id="UP001497516">
    <property type="component" value="Chromosome 6"/>
</dbReference>
<evidence type="ECO:0000313" key="2">
    <source>
        <dbReference type="EMBL" id="CAL1397531.1"/>
    </source>
</evidence>
<accession>A0AAV2FGV0</accession>
<keyword evidence="1" id="KW-0732">Signal</keyword>
<gene>
    <name evidence="2" type="ORF">LTRI10_LOCUS37824</name>
</gene>